<reference evidence="3 4" key="1">
    <citation type="submission" date="2016-06" db="EMBL/GenBank/DDBJ databases">
        <authorList>
            <person name="Ramos C."/>
            <person name="Pintado A."/>
            <person name="Crespo-Gomez J.I."/>
        </authorList>
    </citation>
    <scope>NUCLEOTIDE SEQUENCE [LARGE SCALE GENOMIC DNA]</scope>
    <source>
        <strain evidence="3 4">AVO110</strain>
    </source>
</reference>
<evidence type="ECO:0000256" key="1">
    <source>
        <dbReference type="ARBA" id="ARBA00006484"/>
    </source>
</evidence>
<dbReference type="InterPro" id="IPR036291">
    <property type="entry name" value="NAD(P)-bd_dom_sf"/>
</dbReference>
<dbReference type="Proteomes" id="UP000744555">
    <property type="component" value="Unassembled WGS sequence"/>
</dbReference>
<accession>A0ABR7S3J5</accession>
<dbReference type="SUPFAM" id="SSF51735">
    <property type="entry name" value="NAD(P)-binding Rossmann-fold domains"/>
    <property type="match status" value="1"/>
</dbReference>
<dbReference type="SMART" id="SM00822">
    <property type="entry name" value="PKS_KR"/>
    <property type="match status" value="1"/>
</dbReference>
<dbReference type="PROSITE" id="PS00061">
    <property type="entry name" value="ADH_SHORT"/>
    <property type="match status" value="1"/>
</dbReference>
<dbReference type="PANTHER" id="PTHR43550:SF6">
    <property type="entry name" value="SHORT CHAIN DEHYDROGENASE_REDUCTASE FAMILY PROTEIN (AFU_ORTHOLOGUE AFUA_2G08050)"/>
    <property type="match status" value="1"/>
</dbReference>
<feature type="domain" description="Ketoreductase" evidence="2">
    <location>
        <begin position="10"/>
        <end position="194"/>
    </location>
</feature>
<dbReference type="InterPro" id="IPR057326">
    <property type="entry name" value="KR_dom"/>
</dbReference>
<dbReference type="PRINTS" id="PR00081">
    <property type="entry name" value="GDHRDH"/>
</dbReference>
<name>A0ABR7S3J5_AQUAC</name>
<dbReference type="PANTHER" id="PTHR43550">
    <property type="entry name" value="3-KETODIHYDROSPHINGOSINE REDUCTASE"/>
    <property type="match status" value="1"/>
</dbReference>
<dbReference type="EMBL" id="LZEU01000001">
    <property type="protein sequence ID" value="MBC9250963.1"/>
    <property type="molecule type" value="Genomic_DNA"/>
</dbReference>
<dbReference type="InterPro" id="IPR002347">
    <property type="entry name" value="SDR_fam"/>
</dbReference>
<dbReference type="Gene3D" id="3.40.50.720">
    <property type="entry name" value="NAD(P)-binding Rossmann-like Domain"/>
    <property type="match status" value="1"/>
</dbReference>
<comment type="caution">
    <text evidence="3">The sequence shown here is derived from an EMBL/GenBank/DDBJ whole genome shotgun (WGS) entry which is preliminary data.</text>
</comment>
<dbReference type="InterPro" id="IPR020904">
    <property type="entry name" value="Sc_DH/Rdtase_CS"/>
</dbReference>
<evidence type="ECO:0000259" key="2">
    <source>
        <dbReference type="SMART" id="SM00822"/>
    </source>
</evidence>
<evidence type="ECO:0000313" key="4">
    <source>
        <dbReference type="Proteomes" id="UP000744555"/>
    </source>
</evidence>
<keyword evidence="4" id="KW-1185">Reference proteome</keyword>
<gene>
    <name evidence="3" type="ORF">A9179_11800</name>
</gene>
<dbReference type="Pfam" id="PF00106">
    <property type="entry name" value="adh_short"/>
    <property type="match status" value="1"/>
</dbReference>
<evidence type="ECO:0000313" key="3">
    <source>
        <dbReference type="EMBL" id="MBC9250963.1"/>
    </source>
</evidence>
<organism evidence="3 4">
    <name type="scientific">Aquipseudomonas alcaligenes</name>
    <name type="common">Pseudomonas alcaligenes</name>
    <dbReference type="NCBI Taxonomy" id="43263"/>
    <lineage>
        <taxon>Bacteria</taxon>
        <taxon>Pseudomonadati</taxon>
        <taxon>Pseudomonadota</taxon>
        <taxon>Gammaproteobacteria</taxon>
        <taxon>Pseudomonadales</taxon>
        <taxon>Pseudomonadaceae</taxon>
        <taxon>Aquipseudomonas</taxon>
    </lineage>
</organism>
<sequence>MTSWRNGAPKVAFVSGGGSGIGLSIVRALISEGASIAIFDLNIDEVLLCELRSRCSRREQRVEPYVVDITNPLAVDSAMDSAVKTLGRPDFAFNSAGILRTGVFTELPYETFELVIRINLLGSRNFASAALKQMEAGGHLALVSSLSGFVGSYSQAAYAASKFGVVGLAEVLRVEQKLQGIDVSVVCPGEIETPLLAYERRHGSPITESMNAFAGVMPVDLAVAGILDGLKARQWIITPGFKAKLTRAMSRKATSLFHWLIDQRLAKTVAAHQEKRA</sequence>
<comment type="similarity">
    <text evidence="1">Belongs to the short-chain dehydrogenases/reductases (SDR) family.</text>
</comment>
<proteinExistence type="inferred from homology"/>
<protein>
    <recommendedName>
        <fullName evidence="2">Ketoreductase domain-containing protein</fullName>
    </recommendedName>
</protein>